<reference evidence="2 3" key="1">
    <citation type="submission" date="2024-04" db="EMBL/GenBank/DDBJ databases">
        <title>Polymorphospora sp. isolated from Baiyangdian Lake in Xiong'an New Area.</title>
        <authorList>
            <person name="Zhang X."/>
            <person name="Liu J."/>
        </authorList>
    </citation>
    <scope>NUCLEOTIDE SEQUENCE [LARGE SCALE GENOMIC DNA]</scope>
    <source>
        <strain evidence="2 3">2-325</strain>
    </source>
</reference>
<dbReference type="Proteomes" id="UP001582793">
    <property type="component" value="Unassembled WGS sequence"/>
</dbReference>
<keyword evidence="1" id="KW-0812">Transmembrane</keyword>
<gene>
    <name evidence="2" type="ORF">AAFH96_14630</name>
</gene>
<keyword evidence="1" id="KW-0472">Membrane</keyword>
<keyword evidence="1" id="KW-1133">Transmembrane helix</keyword>
<proteinExistence type="predicted"/>
<organism evidence="2 3">
    <name type="scientific">Polymorphospora lycopeni</name>
    <dbReference type="NCBI Taxonomy" id="3140240"/>
    <lineage>
        <taxon>Bacteria</taxon>
        <taxon>Bacillati</taxon>
        <taxon>Actinomycetota</taxon>
        <taxon>Actinomycetes</taxon>
        <taxon>Micromonosporales</taxon>
        <taxon>Micromonosporaceae</taxon>
        <taxon>Polymorphospora</taxon>
    </lineage>
</organism>
<name>A0ABV5CQX2_9ACTN</name>
<comment type="caution">
    <text evidence="2">The sequence shown here is derived from an EMBL/GenBank/DDBJ whole genome shotgun (WGS) entry which is preliminary data.</text>
</comment>
<feature type="transmembrane region" description="Helical" evidence="1">
    <location>
        <begin position="40"/>
        <end position="60"/>
    </location>
</feature>
<evidence type="ECO:0008006" key="4">
    <source>
        <dbReference type="Google" id="ProtNLM"/>
    </source>
</evidence>
<accession>A0ABV5CQX2</accession>
<protein>
    <recommendedName>
        <fullName evidence="4">DUF4367 domain-containing protein</fullName>
    </recommendedName>
</protein>
<evidence type="ECO:0000256" key="1">
    <source>
        <dbReference type="SAM" id="Phobius"/>
    </source>
</evidence>
<keyword evidence="3" id="KW-1185">Reference proteome</keyword>
<evidence type="ECO:0000313" key="3">
    <source>
        <dbReference type="Proteomes" id="UP001582793"/>
    </source>
</evidence>
<sequence>MIDSAAIREALTAIADEAPGPERIRANLTGRTRRHRQRRLVLRLAGTGVAAAAVGLGGLGTVRLLDRPRTGFPEISDGPGGGWLEVALHQHPTWLPPGHGQSQLRVLVSGKEAPVVARQWERPGTADARTPIVALTVGWHESLDADRPTGRTQDVDVAGVAGQLVRGPEIPDAAPDVHVIWQPPGEPQLILTVLGDDTVEQRANVALRIARSTRPDPRHVRVGPRPGWLPIGLTGRPWQLFVNHEGADWRQLVSVTGGDGRQLMVLSGPGAHAGLLNQQAARPVRVLGSDGWHVPENGHLFFTLPDGVAVFVGLDAPIAAEPSGGAPETVPLAELVRIAEEFDFGPWPEMSWVGSR</sequence>
<evidence type="ECO:0000313" key="2">
    <source>
        <dbReference type="EMBL" id="MFB6394335.1"/>
    </source>
</evidence>
<dbReference type="RefSeq" id="WP_375734518.1">
    <property type="nucleotide sequence ID" value="NZ_JBCGDC010000035.1"/>
</dbReference>
<dbReference type="EMBL" id="JBCGDC010000035">
    <property type="protein sequence ID" value="MFB6394335.1"/>
    <property type="molecule type" value="Genomic_DNA"/>
</dbReference>